<reference evidence="1 2" key="1">
    <citation type="submission" date="2020-07" db="EMBL/GenBank/DDBJ databases">
        <title>Complete genome sequence of Burkholderia gladioli phage Maja.</title>
        <authorList>
            <person name="Yu Z."/>
            <person name="Yao G.W."/>
            <person name="Guadalupe Vizoso-Pinto M."/>
            <person name="Sun L."/>
            <person name="Le T."/>
            <person name="Gonzalez C."/>
            <person name="Young R."/>
            <person name="Liu M."/>
        </authorList>
    </citation>
    <scope>NUCLEOTIDE SEQUENCE [LARGE SCALE GENOMIC DNA]</scope>
</reference>
<sequence>MNIINRAPEIAGLPSIKYVVIAYGESDFPIVRLVWNDDGLVNAILTCIYGDHSVVADDEREEYQKTVDDPDEWVMGDGRNKLEITFEVGGIDVWRLTE</sequence>
<keyword evidence="2" id="KW-1185">Reference proteome</keyword>
<proteinExistence type="predicted"/>
<dbReference type="Proteomes" id="UP000593952">
    <property type="component" value="Segment"/>
</dbReference>
<accession>A0A7S6TXD3</accession>
<dbReference type="EMBL" id="MT708549">
    <property type="protein sequence ID" value="QOV06302.1"/>
    <property type="molecule type" value="Genomic_DNA"/>
</dbReference>
<gene>
    <name evidence="1" type="ORF">CPT_Maja_082</name>
</gene>
<organism evidence="1 2">
    <name type="scientific">Burkholderia phage Maja</name>
    <dbReference type="NCBI Taxonomy" id="2767571"/>
    <lineage>
        <taxon>Viruses</taxon>
        <taxon>Duplodnaviria</taxon>
        <taxon>Heunggongvirae</taxon>
        <taxon>Uroviricota</taxon>
        <taxon>Caudoviricetes</taxon>
        <taxon>Lindbergviridae</taxon>
        <taxon>Gladiolivirus</taxon>
        <taxon>Gladiolivirus maja</taxon>
    </lineage>
</organism>
<protein>
    <submittedName>
        <fullName evidence="1">Uncharacterized protein</fullName>
    </submittedName>
</protein>
<evidence type="ECO:0000313" key="1">
    <source>
        <dbReference type="EMBL" id="QOV06302.1"/>
    </source>
</evidence>
<evidence type="ECO:0000313" key="2">
    <source>
        <dbReference type="Proteomes" id="UP000593952"/>
    </source>
</evidence>
<name>A0A7S6TXD3_9CAUD</name>